<evidence type="ECO:0000313" key="2">
    <source>
        <dbReference type="EMBL" id="MCG0062327.1"/>
    </source>
</evidence>
<proteinExistence type="predicted"/>
<evidence type="ECO:0000313" key="3">
    <source>
        <dbReference type="Proteomes" id="UP001299012"/>
    </source>
</evidence>
<dbReference type="Proteomes" id="UP001299012">
    <property type="component" value="Unassembled WGS sequence"/>
</dbReference>
<evidence type="ECO:0000256" key="1">
    <source>
        <dbReference type="SAM" id="MobiDB-lite"/>
    </source>
</evidence>
<organism evidence="2 3">
    <name type="scientific">Streptomyces tricolor</name>
    <dbReference type="NCBI Taxonomy" id="68277"/>
    <lineage>
        <taxon>Bacteria</taxon>
        <taxon>Bacillati</taxon>
        <taxon>Actinomycetota</taxon>
        <taxon>Actinomycetes</taxon>
        <taxon>Kitasatosporales</taxon>
        <taxon>Streptomycetaceae</taxon>
        <taxon>Streptomyces</taxon>
        <taxon>Streptomyces violaceoruber group</taxon>
    </lineage>
</organism>
<keyword evidence="3" id="KW-1185">Reference proteome</keyword>
<protein>
    <submittedName>
        <fullName evidence="2">Uncharacterized protein</fullName>
    </submittedName>
</protein>
<sequence length="204" mass="21768">MGVHVVEQAAEMLADQIDLERPREVGVAEREDEVRHAGEHHRLVRHGVRGFRLAAVDAQPDSAEGRHGEPGRGDGDVGGQFLAGLQQDAGLGEPVDVVGDDRGPPGRGRLEQIAVGHHAQPLVPGGVARGEVGVDVEVPGELPAHVGDEQSAHEFRHAPAGLVDRAREQDVFAADHPVRPFVADQFPQRVGQGVMGRHREHIAG</sequence>
<dbReference type="EMBL" id="JAKKZF010000006">
    <property type="protein sequence ID" value="MCG0062327.1"/>
    <property type="molecule type" value="Genomic_DNA"/>
</dbReference>
<name>A0ABS9J9T7_9ACTN</name>
<accession>A0ABS9J9T7</accession>
<gene>
    <name evidence="2" type="ORF">L0F81_03315</name>
</gene>
<comment type="caution">
    <text evidence="2">The sequence shown here is derived from an EMBL/GenBank/DDBJ whole genome shotgun (WGS) entry which is preliminary data.</text>
</comment>
<feature type="region of interest" description="Disordered" evidence="1">
    <location>
        <begin position="58"/>
        <end position="81"/>
    </location>
</feature>
<feature type="compositionally biased region" description="Basic and acidic residues" evidence="1">
    <location>
        <begin position="63"/>
        <end position="75"/>
    </location>
</feature>
<reference evidence="2 3" key="1">
    <citation type="submission" date="2022-01" db="EMBL/GenBank/DDBJ databases">
        <title>Draft Genome Sequences of Seven Type Strains of the Genus Streptomyces.</title>
        <authorList>
            <person name="Aziz S."/>
            <person name="Coretto E."/>
            <person name="Chronakova A."/>
            <person name="Sproer C."/>
            <person name="Huber K."/>
            <person name="Nouioui I."/>
            <person name="Gross H."/>
        </authorList>
    </citation>
    <scope>NUCLEOTIDE SEQUENCE [LARGE SCALE GENOMIC DNA]</scope>
    <source>
        <strain evidence="2 3">DSM 41685</strain>
    </source>
</reference>
<dbReference type="RefSeq" id="WP_167404004.1">
    <property type="nucleotide sequence ID" value="NZ_JAKKZF010000006.1"/>
</dbReference>